<dbReference type="InterPro" id="IPR050251">
    <property type="entry name" value="HpcH-HpaI_aldolase"/>
</dbReference>
<dbReference type="Proteomes" id="UP000523821">
    <property type="component" value="Unassembled WGS sequence"/>
</dbReference>
<comment type="caution">
    <text evidence="5">The sequence shown here is derived from an EMBL/GenBank/DDBJ whole genome shotgun (WGS) entry which is preliminary data.</text>
</comment>
<dbReference type="SUPFAM" id="SSF51621">
    <property type="entry name" value="Phosphoenolpyruvate/pyruvate domain"/>
    <property type="match status" value="1"/>
</dbReference>
<evidence type="ECO:0000256" key="1">
    <source>
        <dbReference type="ARBA" id="ARBA00005568"/>
    </source>
</evidence>
<dbReference type="InterPro" id="IPR005000">
    <property type="entry name" value="Aldolase/citrate-lyase_domain"/>
</dbReference>
<evidence type="ECO:0000259" key="4">
    <source>
        <dbReference type="Pfam" id="PF03328"/>
    </source>
</evidence>
<dbReference type="RefSeq" id="WP_183853642.1">
    <property type="nucleotide sequence ID" value="NZ_JACHOO010000002.1"/>
</dbReference>
<dbReference type="AlphaFoldDB" id="A0A7W9CV38"/>
<keyword evidence="6" id="KW-1185">Reference proteome</keyword>
<dbReference type="Gene3D" id="3.20.20.60">
    <property type="entry name" value="Phosphoenolpyruvate-binding domains"/>
    <property type="match status" value="1"/>
</dbReference>
<organism evidence="5 6">
    <name type="scientific">Prosthecomicrobium pneumaticum</name>
    <dbReference type="NCBI Taxonomy" id="81895"/>
    <lineage>
        <taxon>Bacteria</taxon>
        <taxon>Pseudomonadati</taxon>
        <taxon>Pseudomonadota</taxon>
        <taxon>Alphaproteobacteria</taxon>
        <taxon>Hyphomicrobiales</taxon>
        <taxon>Kaistiaceae</taxon>
        <taxon>Prosthecomicrobium</taxon>
    </lineage>
</organism>
<proteinExistence type="inferred from homology"/>
<gene>
    <name evidence="5" type="ORF">GGQ63_001251</name>
</gene>
<evidence type="ECO:0000256" key="3">
    <source>
        <dbReference type="ARBA" id="ARBA00023239"/>
    </source>
</evidence>
<dbReference type="EC" id="4.1.2.52" evidence="5"/>
<dbReference type="Pfam" id="PF03328">
    <property type="entry name" value="HpcH_HpaI"/>
    <property type="match status" value="1"/>
</dbReference>
<dbReference type="InterPro" id="IPR040442">
    <property type="entry name" value="Pyrv_kinase-like_dom_sf"/>
</dbReference>
<dbReference type="GO" id="GO:0016832">
    <property type="term" value="F:aldehyde-lyase activity"/>
    <property type="evidence" value="ECO:0007669"/>
    <property type="project" value="TreeGrafter"/>
</dbReference>
<dbReference type="PANTHER" id="PTHR30502:SF0">
    <property type="entry name" value="PHOSPHOENOLPYRUVATE CARBOXYLASE FAMILY PROTEIN"/>
    <property type="match status" value="1"/>
</dbReference>
<keyword evidence="2" id="KW-0479">Metal-binding</keyword>
<reference evidence="5 6" key="1">
    <citation type="submission" date="2020-08" db="EMBL/GenBank/DDBJ databases">
        <title>Genomic Encyclopedia of Type Strains, Phase IV (KMG-IV): sequencing the most valuable type-strain genomes for metagenomic binning, comparative biology and taxonomic classification.</title>
        <authorList>
            <person name="Goeker M."/>
        </authorList>
    </citation>
    <scope>NUCLEOTIDE SEQUENCE [LARGE SCALE GENOMIC DNA]</scope>
    <source>
        <strain evidence="5 6">DSM 16268</strain>
    </source>
</reference>
<dbReference type="GO" id="GO:0005737">
    <property type="term" value="C:cytoplasm"/>
    <property type="evidence" value="ECO:0007669"/>
    <property type="project" value="TreeGrafter"/>
</dbReference>
<evidence type="ECO:0000256" key="2">
    <source>
        <dbReference type="ARBA" id="ARBA00022723"/>
    </source>
</evidence>
<dbReference type="PANTHER" id="PTHR30502">
    <property type="entry name" value="2-KETO-3-DEOXY-L-RHAMNONATE ALDOLASE"/>
    <property type="match status" value="1"/>
</dbReference>
<protein>
    <submittedName>
        <fullName evidence="5">4-hydroxy-2-oxoheptanedioate aldolase</fullName>
        <ecNumber evidence="5">4.1.2.52</ecNumber>
    </submittedName>
</protein>
<sequence length="272" mass="29069">MFRPNRLKARIRAGEPSFGTWLQSAEPTFAEMAAIAGFDFIIMDEEHGAGALEAAVATMRAAACTEATVMIRVPSADPVYLRRLVDAGAQALLVPMVETAEEARAIVEAVRYPPHGRRGNANDITRSSSYGMVPDYYARADDSLLIVVQIETVTAVENARAIAEVDGVDVVFIGPTDLSGSAGLPGQTGAPEVEALIARTVEAVRAVGKPLATVPRAGRTHQQLFDEGYCFVASGSEIYFYRRGVEALMAEWRSYRGEAAATPAAAPSSYGR</sequence>
<comment type="similarity">
    <text evidence="1">Belongs to the HpcH/HpaI aldolase family.</text>
</comment>
<dbReference type="EMBL" id="JACHOO010000002">
    <property type="protein sequence ID" value="MBB5752199.1"/>
    <property type="molecule type" value="Genomic_DNA"/>
</dbReference>
<dbReference type="InterPro" id="IPR015813">
    <property type="entry name" value="Pyrv/PenolPyrv_kinase-like_dom"/>
</dbReference>
<evidence type="ECO:0000313" key="6">
    <source>
        <dbReference type="Proteomes" id="UP000523821"/>
    </source>
</evidence>
<accession>A0A7W9CV38</accession>
<dbReference type="GO" id="GO:0046872">
    <property type="term" value="F:metal ion binding"/>
    <property type="evidence" value="ECO:0007669"/>
    <property type="project" value="UniProtKB-KW"/>
</dbReference>
<feature type="domain" description="HpcH/HpaI aldolase/citrate lyase" evidence="4">
    <location>
        <begin position="18"/>
        <end position="238"/>
    </location>
</feature>
<keyword evidence="3 5" id="KW-0456">Lyase</keyword>
<evidence type="ECO:0000313" key="5">
    <source>
        <dbReference type="EMBL" id="MBB5752199.1"/>
    </source>
</evidence>
<name>A0A7W9CV38_9HYPH</name>